<evidence type="ECO:0000259" key="2">
    <source>
        <dbReference type="Pfam" id="PF00899"/>
    </source>
</evidence>
<dbReference type="PANTHER" id="PTHR10953">
    <property type="entry name" value="UBIQUITIN-ACTIVATING ENZYME E1"/>
    <property type="match status" value="1"/>
</dbReference>
<dbReference type="SUPFAM" id="SSF69572">
    <property type="entry name" value="Activating enzymes of the ubiquitin-like proteins"/>
    <property type="match status" value="1"/>
</dbReference>
<accession>A0A3R8U4A4</accession>
<organism evidence="3 4">
    <name type="scientific">Aquabacterium soli</name>
    <dbReference type="NCBI Taxonomy" id="2493092"/>
    <lineage>
        <taxon>Bacteria</taxon>
        <taxon>Pseudomonadati</taxon>
        <taxon>Pseudomonadota</taxon>
        <taxon>Betaproteobacteria</taxon>
        <taxon>Burkholderiales</taxon>
        <taxon>Aquabacterium</taxon>
    </lineage>
</organism>
<name>A0A3R8U4A4_9BURK</name>
<feature type="domain" description="THIF-type NAD/FAD binding fold" evidence="2">
    <location>
        <begin position="9"/>
        <end position="250"/>
    </location>
</feature>
<dbReference type="GO" id="GO:0008641">
    <property type="term" value="F:ubiquitin-like modifier activating enzyme activity"/>
    <property type="evidence" value="ECO:0007669"/>
    <property type="project" value="InterPro"/>
</dbReference>
<dbReference type="Proteomes" id="UP000269265">
    <property type="component" value="Unassembled WGS sequence"/>
</dbReference>
<dbReference type="RefSeq" id="WP_125243321.1">
    <property type="nucleotide sequence ID" value="NZ_RSED01000007.1"/>
</dbReference>
<dbReference type="Pfam" id="PF00899">
    <property type="entry name" value="ThiF"/>
    <property type="match status" value="1"/>
</dbReference>
<dbReference type="InterPro" id="IPR035985">
    <property type="entry name" value="Ubiquitin-activating_enz"/>
</dbReference>
<evidence type="ECO:0000313" key="3">
    <source>
        <dbReference type="EMBL" id="RRS04413.1"/>
    </source>
</evidence>
<dbReference type="OrthoDB" id="9804286at2"/>
<protein>
    <submittedName>
        <fullName evidence="3">HesA/MoeB/ThiF family protein</fullName>
    </submittedName>
</protein>
<dbReference type="InterPro" id="IPR045886">
    <property type="entry name" value="ThiF/MoeB/HesA"/>
</dbReference>
<sequence length="255" mass="27340">MDDSQRLRYSRHLLLDEWSEDAQERLLASHALVIGAGGLGAPALMYLASAGVGRITVVDHDTVDLTNLQRQIAHTTDRVGLPKADSARQALAQLNPGVQVHALAQAADESLLRTWVPKADVVLDCTDRFDIRHLINRVCRESGVPLVSAAALRFDGQISVYDPRQPQSPCYACLFPPDAPPEEARCALLGVFAPLVGMMGVVQAGEAIKLLAGLDASAGQVPLTGRLLMVDGRSWQVTALSVRRDPACPVCAGRP</sequence>
<gene>
    <name evidence="3" type="ORF">EIP75_11040</name>
</gene>
<dbReference type="Gene3D" id="3.40.50.720">
    <property type="entry name" value="NAD(P)-binding Rossmann-like Domain"/>
    <property type="match status" value="1"/>
</dbReference>
<dbReference type="GO" id="GO:0016779">
    <property type="term" value="F:nucleotidyltransferase activity"/>
    <property type="evidence" value="ECO:0007669"/>
    <property type="project" value="TreeGrafter"/>
</dbReference>
<dbReference type="GO" id="GO:0005829">
    <property type="term" value="C:cytosol"/>
    <property type="evidence" value="ECO:0007669"/>
    <property type="project" value="TreeGrafter"/>
</dbReference>
<dbReference type="PANTHER" id="PTHR10953:SF102">
    <property type="entry name" value="ADENYLYLTRANSFERASE AND SULFURTRANSFERASE MOCS3"/>
    <property type="match status" value="1"/>
</dbReference>
<dbReference type="GO" id="GO:0008146">
    <property type="term" value="F:sulfotransferase activity"/>
    <property type="evidence" value="ECO:0007669"/>
    <property type="project" value="TreeGrafter"/>
</dbReference>
<comment type="caution">
    <text evidence="3">The sequence shown here is derived from an EMBL/GenBank/DDBJ whole genome shotgun (WGS) entry which is preliminary data.</text>
</comment>
<evidence type="ECO:0000256" key="1">
    <source>
        <dbReference type="ARBA" id="ARBA00009919"/>
    </source>
</evidence>
<dbReference type="EMBL" id="RSED01000007">
    <property type="protein sequence ID" value="RRS04413.1"/>
    <property type="molecule type" value="Genomic_DNA"/>
</dbReference>
<dbReference type="NCBIfam" id="NF004281">
    <property type="entry name" value="PRK05690.1"/>
    <property type="match status" value="1"/>
</dbReference>
<keyword evidence="4" id="KW-1185">Reference proteome</keyword>
<comment type="similarity">
    <text evidence="1">Belongs to the HesA/MoeB/ThiF family.</text>
</comment>
<evidence type="ECO:0000313" key="4">
    <source>
        <dbReference type="Proteomes" id="UP000269265"/>
    </source>
</evidence>
<dbReference type="InterPro" id="IPR000594">
    <property type="entry name" value="ThiF_NAD_FAD-bd"/>
</dbReference>
<reference evidence="3 4" key="1">
    <citation type="submission" date="2018-12" db="EMBL/GenBank/DDBJ databases">
        <title>The whole draft genome of Aquabacterium sp. SJQ9.</title>
        <authorList>
            <person name="Sun L."/>
            <person name="Gao X."/>
            <person name="Chen W."/>
            <person name="Huang K."/>
        </authorList>
    </citation>
    <scope>NUCLEOTIDE SEQUENCE [LARGE SCALE GENOMIC DNA]</scope>
    <source>
        <strain evidence="3 4">SJQ9</strain>
    </source>
</reference>
<dbReference type="CDD" id="cd00757">
    <property type="entry name" value="ThiF_MoeB_HesA_family"/>
    <property type="match status" value="1"/>
</dbReference>
<dbReference type="AlphaFoldDB" id="A0A3R8U4A4"/>
<dbReference type="FunFam" id="3.40.50.720:FF:000080">
    <property type="entry name" value="Thiazole biosynthesis adenylyltransferase ThiF"/>
    <property type="match status" value="1"/>
</dbReference>
<proteinExistence type="inferred from homology"/>
<dbReference type="GO" id="GO:0004792">
    <property type="term" value="F:thiosulfate-cyanide sulfurtransferase activity"/>
    <property type="evidence" value="ECO:0007669"/>
    <property type="project" value="TreeGrafter"/>
</dbReference>